<organism evidence="1 2">
    <name type="scientific">Pangasianodon gigas</name>
    <name type="common">Mekong giant catfish</name>
    <name type="synonym">Pangasius gigas</name>
    <dbReference type="NCBI Taxonomy" id="30993"/>
    <lineage>
        <taxon>Eukaryota</taxon>
        <taxon>Metazoa</taxon>
        <taxon>Chordata</taxon>
        <taxon>Craniata</taxon>
        <taxon>Vertebrata</taxon>
        <taxon>Euteleostomi</taxon>
        <taxon>Actinopterygii</taxon>
        <taxon>Neopterygii</taxon>
        <taxon>Teleostei</taxon>
        <taxon>Ostariophysi</taxon>
        <taxon>Siluriformes</taxon>
        <taxon>Pangasiidae</taxon>
        <taxon>Pangasianodon</taxon>
    </lineage>
</organism>
<protein>
    <submittedName>
        <fullName evidence="1">Uncharacterized protein</fullName>
    </submittedName>
</protein>
<dbReference type="Proteomes" id="UP000829447">
    <property type="component" value="Linkage Group LG2"/>
</dbReference>
<accession>A0ACC5W7N5</accession>
<keyword evidence="2" id="KW-1185">Reference proteome</keyword>
<dbReference type="EMBL" id="CM040455">
    <property type="protein sequence ID" value="MCI4375103.1"/>
    <property type="molecule type" value="Genomic_DNA"/>
</dbReference>
<comment type="caution">
    <text evidence="1">The sequence shown here is derived from an EMBL/GenBank/DDBJ whole genome shotgun (WGS) entry which is preliminary data.</text>
</comment>
<proteinExistence type="predicted"/>
<evidence type="ECO:0000313" key="1">
    <source>
        <dbReference type="EMBL" id="MCI4375103.1"/>
    </source>
</evidence>
<evidence type="ECO:0000313" key="2">
    <source>
        <dbReference type="Proteomes" id="UP000829447"/>
    </source>
</evidence>
<sequence length="404" mass="45017">MTGSNCVLVDGEVKSLRMSATQDGQSTLVHSLATLLRNNGEFVLDGSSTLTLQVTCLQHLTHLFEQYLISRTHQHGFLALPSHPADTTSLLQVQFLFDMLQKTISLKLVHPPGARLQSIVKIFPFKSLKHLELKRVPPHCLEGLRGVYSQLEVFICSKSLNTLEELLLLCGGDLSTALPWLELHTLNFSYNFISSLDESLSLLNPLCELEHLNLAYNNLRRAPEFGLNTRARLVTLVLRHNELESINGVEHLSSLQCLDLAYNLLMEHTQLAPLSLLHNLNMLTLEGNPLYFQKTHRNSTVRHLSPQAAFRGLQLDGSTLSSTELAVLPKPRQLIHQMSQTHQVAMAPEQTAQDMSSGGGELSDSLSIIESGGTRVYRRKSKVRLQKPKTSHLLTITAHYTACS</sequence>
<name>A0ACC5W7N5_PANGG</name>
<gene>
    <name evidence="1" type="ORF">PGIGA_G00105390</name>
</gene>
<reference evidence="1 2" key="1">
    <citation type="journal article" date="2022" name="bioRxiv">
        <title>An ancient truncated duplication of the anti-Mullerian hormone receptor type 2 gene is a potential conserved master sex determinant in the Pangasiidae catfish family.</title>
        <authorList>
            <person name="Wen M."/>
            <person name="Pan Q."/>
            <person name="Jouanno E."/>
            <person name="Montfort J."/>
            <person name="Zahm M."/>
            <person name="Cabau C."/>
            <person name="Klopp C."/>
            <person name="Iampietro C."/>
            <person name="Roques C."/>
            <person name="Bouchez O."/>
            <person name="Castinel A."/>
            <person name="Donnadieu C."/>
            <person name="Parrinello H."/>
            <person name="Poncet C."/>
            <person name="Belmonte E."/>
            <person name="Gautier V."/>
            <person name="Avarre J.-C."/>
            <person name="Dugue R."/>
            <person name="Gustiano R."/>
            <person name="Ha T.T.T."/>
            <person name="Campet M."/>
            <person name="Sriphairoj K."/>
            <person name="Ribolli J."/>
            <person name="de Almeida F.L."/>
            <person name="Desvignes T."/>
            <person name="Postlethwait J.H."/>
            <person name="Bucao C.F."/>
            <person name="Robinson-Rechavi M."/>
            <person name="Bobe J."/>
            <person name="Herpin A."/>
            <person name="Guiguen Y."/>
        </authorList>
    </citation>
    <scope>NUCLEOTIDE SEQUENCE [LARGE SCALE GENOMIC DNA]</scope>
    <source>
        <strain evidence="1">YG-Dec2019</strain>
    </source>
</reference>